<comment type="caution">
    <text evidence="2">The sequence shown here is derived from an EMBL/GenBank/DDBJ whole genome shotgun (WGS) entry which is preliminary data.</text>
</comment>
<dbReference type="RefSeq" id="WP_344988576.1">
    <property type="nucleotide sequence ID" value="NZ_BAAAXV010000002.1"/>
</dbReference>
<dbReference type="Proteomes" id="UP001589532">
    <property type="component" value="Unassembled WGS sequence"/>
</dbReference>
<evidence type="ECO:0000313" key="2">
    <source>
        <dbReference type="EMBL" id="MFB9629783.1"/>
    </source>
</evidence>
<evidence type="ECO:0000256" key="1">
    <source>
        <dbReference type="SAM" id="MobiDB-lite"/>
    </source>
</evidence>
<gene>
    <name evidence="2" type="ORF">ACFFSA_42500</name>
</gene>
<keyword evidence="3" id="KW-1185">Reference proteome</keyword>
<reference evidence="2 3" key="1">
    <citation type="submission" date="2024-09" db="EMBL/GenBank/DDBJ databases">
        <authorList>
            <person name="Sun Q."/>
            <person name="Mori K."/>
        </authorList>
    </citation>
    <scope>NUCLEOTIDE SEQUENCE [LARGE SCALE GENOMIC DNA]</scope>
    <source>
        <strain evidence="2 3">JCM 3143</strain>
    </source>
</reference>
<feature type="region of interest" description="Disordered" evidence="1">
    <location>
        <begin position="133"/>
        <end position="152"/>
    </location>
</feature>
<evidence type="ECO:0000313" key="3">
    <source>
        <dbReference type="Proteomes" id="UP001589532"/>
    </source>
</evidence>
<protein>
    <submittedName>
        <fullName evidence="2">Uncharacterized protein</fullName>
    </submittedName>
</protein>
<sequence length="152" mass="16241">MTSGFAQEVLEADRDAVADGQIGMFEGVEAAVGVCELIGQTGQSPIGPGAQACRRDAEREGEAAALLDDLLRRFRLATDPAGICDAQEQRGGVGVVKPVSRRWLVLSSEAMIWRLVMMTVHAGPAGMRGLTWPTSSASSRTTTRLRVEVSER</sequence>
<name>A0ABV5SFB9_9ACTN</name>
<feature type="compositionally biased region" description="Low complexity" evidence="1">
    <location>
        <begin position="134"/>
        <end position="144"/>
    </location>
</feature>
<dbReference type="EMBL" id="JBHMBW010000064">
    <property type="protein sequence ID" value="MFB9629783.1"/>
    <property type="molecule type" value="Genomic_DNA"/>
</dbReference>
<accession>A0ABV5SFB9</accession>
<proteinExistence type="predicted"/>
<organism evidence="2 3">
    <name type="scientific">Nonomuraea helvata</name>
    <dbReference type="NCBI Taxonomy" id="37484"/>
    <lineage>
        <taxon>Bacteria</taxon>
        <taxon>Bacillati</taxon>
        <taxon>Actinomycetota</taxon>
        <taxon>Actinomycetes</taxon>
        <taxon>Streptosporangiales</taxon>
        <taxon>Streptosporangiaceae</taxon>
        <taxon>Nonomuraea</taxon>
    </lineage>
</organism>